<dbReference type="Proteomes" id="UP001265746">
    <property type="component" value="Unassembled WGS sequence"/>
</dbReference>
<organism evidence="2 3">
    <name type="scientific">Phomopsis amygdali</name>
    <name type="common">Fusicoccum amygdali</name>
    <dbReference type="NCBI Taxonomy" id="1214568"/>
    <lineage>
        <taxon>Eukaryota</taxon>
        <taxon>Fungi</taxon>
        <taxon>Dikarya</taxon>
        <taxon>Ascomycota</taxon>
        <taxon>Pezizomycotina</taxon>
        <taxon>Sordariomycetes</taxon>
        <taxon>Sordariomycetidae</taxon>
        <taxon>Diaporthales</taxon>
        <taxon>Diaporthaceae</taxon>
        <taxon>Diaporthe</taxon>
    </lineage>
</organism>
<dbReference type="EMBL" id="JAUJFL010000001">
    <property type="protein sequence ID" value="KAK2613082.1"/>
    <property type="molecule type" value="Genomic_DNA"/>
</dbReference>
<comment type="caution">
    <text evidence="2">The sequence shown here is derived from an EMBL/GenBank/DDBJ whole genome shotgun (WGS) entry which is preliminary data.</text>
</comment>
<accession>A0AAD9W6P9</accession>
<evidence type="ECO:0000313" key="2">
    <source>
        <dbReference type="EMBL" id="KAK2613082.1"/>
    </source>
</evidence>
<evidence type="ECO:0000256" key="1">
    <source>
        <dbReference type="SAM" id="MobiDB-lite"/>
    </source>
</evidence>
<name>A0AAD9W6P9_PHOAM</name>
<dbReference type="AlphaFoldDB" id="A0AAD9W6P9"/>
<protein>
    <submittedName>
        <fullName evidence="2">Uncharacterized protein</fullName>
    </submittedName>
</protein>
<reference evidence="2" key="1">
    <citation type="submission" date="2023-06" db="EMBL/GenBank/DDBJ databases">
        <authorList>
            <person name="Noh H."/>
        </authorList>
    </citation>
    <scope>NUCLEOTIDE SEQUENCE</scope>
    <source>
        <strain evidence="2">DUCC20226</strain>
    </source>
</reference>
<evidence type="ECO:0000313" key="3">
    <source>
        <dbReference type="Proteomes" id="UP001265746"/>
    </source>
</evidence>
<keyword evidence="3" id="KW-1185">Reference proteome</keyword>
<sequence>MPAPVRASRLKAIRRANRRVMSSLSMERQGFGVHWDAVKESRYRLQVADAECQKMCKFVLAAIQEQGLHINEVPVKYLGRATKWQDDEIANKTRRVCDKTRQRMSTRQHVSVWTADDAGEPNDPANQPEADPDGQQQPPVDPDNPPSILVGDQIKQYNAKSYTHWLGPERMRLRKEPSTNQWQCLIDFPDGPHLFPIDLLEASGPDRYNWHETVVCFDKAASVAQVPTTIPEPHFSECVHKVRSCNPRLKPSQQACYDNLERCIKQKKPIHMADLVAPARHRHRPGHRGTGC</sequence>
<proteinExistence type="predicted"/>
<feature type="region of interest" description="Disordered" evidence="1">
    <location>
        <begin position="99"/>
        <end position="150"/>
    </location>
</feature>
<gene>
    <name evidence="2" type="ORF">N8I77_000011</name>
</gene>